<dbReference type="PANTHER" id="PTHR30579:SF7">
    <property type="entry name" value="HTH-TYPE TRANSCRIPTIONAL REGULATOR LRHA-RELATED"/>
    <property type="match status" value="1"/>
</dbReference>
<evidence type="ECO:0000256" key="2">
    <source>
        <dbReference type="ARBA" id="ARBA00023015"/>
    </source>
</evidence>
<dbReference type="GO" id="GO:0003677">
    <property type="term" value="F:DNA binding"/>
    <property type="evidence" value="ECO:0007669"/>
    <property type="project" value="UniProtKB-KW"/>
</dbReference>
<keyword evidence="3" id="KW-0238">DNA-binding</keyword>
<comment type="similarity">
    <text evidence="1">Belongs to the LysR transcriptional regulatory family.</text>
</comment>
<organism evidence="6 7">
    <name type="scientific">Phreatobacter oligotrophus</name>
    <dbReference type="NCBI Taxonomy" id="1122261"/>
    <lineage>
        <taxon>Bacteria</taxon>
        <taxon>Pseudomonadati</taxon>
        <taxon>Pseudomonadota</taxon>
        <taxon>Alphaproteobacteria</taxon>
        <taxon>Hyphomicrobiales</taxon>
        <taxon>Phreatobacteraceae</taxon>
        <taxon>Phreatobacter</taxon>
    </lineage>
</organism>
<evidence type="ECO:0000256" key="1">
    <source>
        <dbReference type="ARBA" id="ARBA00009437"/>
    </source>
</evidence>
<sequence length="290" mass="30572">MISICYDWAMRTLDADAVEAFILVADLGSFTRAAAVLNTTQAAVSLRIRRLEDHLGRRLLERTPRQVRLSHAGARFLEPARDLIAAGRRAAEAVQDESLSLALGVTHHLVGPGLPRLLRQIAVRDSGVTLHLRTGGTRALLDRFDAGELDAVVVLRHDESRRGGETLLTEPFGWYCAGDIDLPPGAPVPLAAQPEPCALRAMAVRALEAAGLGWREAFVGNGAAAAGAAASAGLAIAPLARRAAPVDTVDVGPRLGLPALPGREAVLHSQVSGARAAAVLRRITGAFRAM</sequence>
<evidence type="ECO:0000259" key="5">
    <source>
        <dbReference type="PROSITE" id="PS50931"/>
    </source>
</evidence>
<dbReference type="Pfam" id="PF03466">
    <property type="entry name" value="LysR_substrate"/>
    <property type="match status" value="1"/>
</dbReference>
<dbReference type="Gene3D" id="1.10.10.10">
    <property type="entry name" value="Winged helix-like DNA-binding domain superfamily/Winged helix DNA-binding domain"/>
    <property type="match status" value="1"/>
</dbReference>
<dbReference type="Pfam" id="PF00126">
    <property type="entry name" value="HTH_1"/>
    <property type="match status" value="1"/>
</dbReference>
<accession>A0A2T4YZ25</accession>
<reference evidence="6 7" key="1">
    <citation type="submission" date="2018-04" db="EMBL/GenBank/DDBJ databases">
        <title>Genomic Encyclopedia of Archaeal and Bacterial Type Strains, Phase II (KMG-II): from individual species to whole genera.</title>
        <authorList>
            <person name="Goeker M."/>
        </authorList>
    </citation>
    <scope>NUCLEOTIDE SEQUENCE [LARGE SCALE GENOMIC DNA]</scope>
    <source>
        <strain evidence="6 7">DSM 25521</strain>
    </source>
</reference>
<proteinExistence type="inferred from homology"/>
<gene>
    <name evidence="6" type="ORF">C8P69_10838</name>
</gene>
<dbReference type="InterPro" id="IPR005119">
    <property type="entry name" value="LysR_subst-bd"/>
</dbReference>
<evidence type="ECO:0000313" key="7">
    <source>
        <dbReference type="Proteomes" id="UP000241808"/>
    </source>
</evidence>
<dbReference type="PRINTS" id="PR00039">
    <property type="entry name" value="HTHLYSR"/>
</dbReference>
<dbReference type="InterPro" id="IPR050176">
    <property type="entry name" value="LTTR"/>
</dbReference>
<dbReference type="InterPro" id="IPR036388">
    <property type="entry name" value="WH-like_DNA-bd_sf"/>
</dbReference>
<dbReference type="FunFam" id="1.10.10.10:FF:000001">
    <property type="entry name" value="LysR family transcriptional regulator"/>
    <property type="match status" value="1"/>
</dbReference>
<evidence type="ECO:0000256" key="3">
    <source>
        <dbReference type="ARBA" id="ARBA00023125"/>
    </source>
</evidence>
<dbReference type="InterPro" id="IPR036390">
    <property type="entry name" value="WH_DNA-bd_sf"/>
</dbReference>
<dbReference type="PANTHER" id="PTHR30579">
    <property type="entry name" value="TRANSCRIPTIONAL REGULATOR"/>
    <property type="match status" value="1"/>
</dbReference>
<dbReference type="SUPFAM" id="SSF53850">
    <property type="entry name" value="Periplasmic binding protein-like II"/>
    <property type="match status" value="1"/>
</dbReference>
<dbReference type="GO" id="GO:0003700">
    <property type="term" value="F:DNA-binding transcription factor activity"/>
    <property type="evidence" value="ECO:0007669"/>
    <property type="project" value="InterPro"/>
</dbReference>
<keyword evidence="2" id="KW-0805">Transcription regulation</keyword>
<keyword evidence="7" id="KW-1185">Reference proteome</keyword>
<feature type="domain" description="HTH lysR-type" evidence="5">
    <location>
        <begin position="13"/>
        <end position="70"/>
    </location>
</feature>
<dbReference type="AlphaFoldDB" id="A0A2T4YZ25"/>
<dbReference type="Proteomes" id="UP000241808">
    <property type="component" value="Unassembled WGS sequence"/>
</dbReference>
<comment type="caution">
    <text evidence="6">The sequence shown here is derived from an EMBL/GenBank/DDBJ whole genome shotgun (WGS) entry which is preliminary data.</text>
</comment>
<keyword evidence="4" id="KW-0804">Transcription</keyword>
<dbReference type="PROSITE" id="PS50931">
    <property type="entry name" value="HTH_LYSR"/>
    <property type="match status" value="1"/>
</dbReference>
<dbReference type="SUPFAM" id="SSF46785">
    <property type="entry name" value="Winged helix' DNA-binding domain"/>
    <property type="match status" value="1"/>
</dbReference>
<dbReference type="InterPro" id="IPR000847">
    <property type="entry name" value="LysR_HTH_N"/>
</dbReference>
<evidence type="ECO:0000256" key="4">
    <source>
        <dbReference type="ARBA" id="ARBA00023163"/>
    </source>
</evidence>
<dbReference type="Gene3D" id="3.40.190.10">
    <property type="entry name" value="Periplasmic binding protein-like II"/>
    <property type="match status" value="2"/>
</dbReference>
<name>A0A2T4YZ25_9HYPH</name>
<protein>
    <submittedName>
        <fullName evidence="6">LysR family transcriptional regulator</fullName>
    </submittedName>
</protein>
<evidence type="ECO:0000313" key="6">
    <source>
        <dbReference type="EMBL" id="PTM52238.1"/>
    </source>
</evidence>
<dbReference type="EMBL" id="PZZL01000008">
    <property type="protein sequence ID" value="PTM52238.1"/>
    <property type="molecule type" value="Genomic_DNA"/>
</dbReference>